<dbReference type="Gene3D" id="3.40.30.50">
    <property type="entry name" value="Sep15/SelM thioredoxin-like domain, active-site redox motif"/>
    <property type="match status" value="1"/>
</dbReference>
<dbReference type="InterPro" id="IPR036249">
    <property type="entry name" value="Thioredoxin-like_sf"/>
</dbReference>
<organism evidence="2 3">
    <name type="scientific">Naegleria lovaniensis</name>
    <name type="common">Amoeba</name>
    <dbReference type="NCBI Taxonomy" id="51637"/>
    <lineage>
        <taxon>Eukaryota</taxon>
        <taxon>Discoba</taxon>
        <taxon>Heterolobosea</taxon>
        <taxon>Tetramitia</taxon>
        <taxon>Eutetramitia</taxon>
        <taxon>Vahlkampfiidae</taxon>
        <taxon>Naegleria</taxon>
    </lineage>
</organism>
<gene>
    <name evidence="2" type="ORF">C9374_009627</name>
</gene>
<name>A0AA88GXZ6_NAELO</name>
<evidence type="ECO:0000256" key="1">
    <source>
        <dbReference type="SAM" id="SignalP"/>
    </source>
</evidence>
<dbReference type="Proteomes" id="UP000816034">
    <property type="component" value="Unassembled WGS sequence"/>
</dbReference>
<dbReference type="SUPFAM" id="SSF52833">
    <property type="entry name" value="Thioredoxin-like"/>
    <property type="match status" value="1"/>
</dbReference>
<protein>
    <submittedName>
        <fullName evidence="2">Uncharacterized protein</fullName>
    </submittedName>
</protein>
<feature type="chain" id="PRO_5041652476" evidence="1">
    <location>
        <begin position="23"/>
        <end position="125"/>
    </location>
</feature>
<evidence type="ECO:0000313" key="2">
    <source>
        <dbReference type="EMBL" id="KAG2393050.1"/>
    </source>
</evidence>
<reference evidence="2 3" key="1">
    <citation type="journal article" date="2018" name="BMC Genomics">
        <title>The genome of Naegleria lovaniensis, the basis for a comparative approach to unravel pathogenicity factors of the human pathogenic amoeba N. fowleri.</title>
        <authorList>
            <person name="Liechti N."/>
            <person name="Schurch N."/>
            <person name="Bruggmann R."/>
            <person name="Wittwer M."/>
        </authorList>
    </citation>
    <scope>NUCLEOTIDE SEQUENCE [LARGE SCALE GENOMIC DNA]</scope>
    <source>
        <strain evidence="2 3">ATCC 30569</strain>
    </source>
</reference>
<dbReference type="AlphaFoldDB" id="A0AA88GXZ6"/>
<comment type="caution">
    <text evidence="2">The sequence shown here is derived from an EMBL/GenBank/DDBJ whole genome shotgun (WGS) entry which is preliminary data.</text>
</comment>
<dbReference type="EMBL" id="PYSW02000003">
    <property type="protein sequence ID" value="KAG2393050.1"/>
    <property type="molecule type" value="Genomic_DNA"/>
</dbReference>
<feature type="signal peptide" evidence="1">
    <location>
        <begin position="1"/>
        <end position="22"/>
    </location>
</feature>
<dbReference type="InterPro" id="IPR038219">
    <property type="entry name" value="Sep15/SelM_sf"/>
</dbReference>
<dbReference type="GeneID" id="68102081"/>
<proteinExistence type="predicted"/>
<keyword evidence="1" id="KW-0732">Signal</keyword>
<dbReference type="RefSeq" id="XP_044554944.1">
    <property type="nucleotide sequence ID" value="XM_044699835.1"/>
</dbReference>
<keyword evidence="3" id="KW-1185">Reference proteome</keyword>
<sequence length="125" mass="14086">MSPRRSLTILLVFMILIAVMTASSTFGNVRTMGGADRPNDFRDQKDIARIETCVGPCLSKYPGPKEFISKNSMKMAGLQVLFIGEYPKLYIYGGDQETKQEIDIRQKSAEEIEKILLSVGCQYRQ</sequence>
<evidence type="ECO:0000313" key="3">
    <source>
        <dbReference type="Proteomes" id="UP000816034"/>
    </source>
</evidence>
<accession>A0AA88GXZ6</accession>